<gene>
    <name evidence="3" type="ORF">EDD28_1819</name>
</gene>
<evidence type="ECO:0000256" key="2">
    <source>
        <dbReference type="SAM" id="Phobius"/>
    </source>
</evidence>
<name>A0A3N2DBZ2_9MICO</name>
<feature type="transmembrane region" description="Helical" evidence="2">
    <location>
        <begin position="153"/>
        <end position="173"/>
    </location>
</feature>
<dbReference type="EMBL" id="RKHQ01000001">
    <property type="protein sequence ID" value="ROR97222.1"/>
    <property type="molecule type" value="Genomic_DNA"/>
</dbReference>
<dbReference type="Pfam" id="PF04854">
    <property type="entry name" value="DUF624"/>
    <property type="match status" value="1"/>
</dbReference>
<feature type="compositionally biased region" description="Low complexity" evidence="1">
    <location>
        <begin position="223"/>
        <end position="232"/>
    </location>
</feature>
<dbReference type="InterPro" id="IPR006938">
    <property type="entry name" value="DUF624"/>
</dbReference>
<sequence>MSSIFEADSPLLRFLGRFADVMILNLVFVVTSLPIVTIGASLTALNFTAMRLADGTCESVTRDYLRSWRLNLKQATVIWGLVVGMGVVLYLWFRVAEYLDVPGAVRFAVYAVVYLVTFRFVIALVFLFPYLAKFEGTTREVLRNARKLSLRHLFASIAMLAVITLPVVITIFYPNLTGYGVLWLVIGFGAIAFVNAFLLSAIFHRYIPADAEPDADPQPEPGPGATTAADPATRLDPGT</sequence>
<keyword evidence="4" id="KW-1185">Reference proteome</keyword>
<accession>A0A3N2DBZ2</accession>
<evidence type="ECO:0000313" key="3">
    <source>
        <dbReference type="EMBL" id="ROR97222.1"/>
    </source>
</evidence>
<reference evidence="3 4" key="1">
    <citation type="submission" date="2018-11" db="EMBL/GenBank/DDBJ databases">
        <title>Sequencing the genomes of 1000 actinobacteria strains.</title>
        <authorList>
            <person name="Klenk H.-P."/>
        </authorList>
    </citation>
    <scope>NUCLEOTIDE SEQUENCE [LARGE SCALE GENOMIC DNA]</scope>
    <source>
        <strain evidence="3 4">DSM 13521</strain>
    </source>
</reference>
<keyword evidence="2" id="KW-1133">Transmembrane helix</keyword>
<keyword evidence="2" id="KW-0812">Transmembrane</keyword>
<keyword evidence="2" id="KW-0472">Membrane</keyword>
<feature type="transmembrane region" description="Helical" evidence="2">
    <location>
        <begin position="107"/>
        <end position="132"/>
    </location>
</feature>
<dbReference type="OrthoDB" id="7948871at2"/>
<evidence type="ECO:0000256" key="1">
    <source>
        <dbReference type="SAM" id="MobiDB-lite"/>
    </source>
</evidence>
<dbReference type="RefSeq" id="WP_123739303.1">
    <property type="nucleotide sequence ID" value="NZ_RKHQ01000001.1"/>
</dbReference>
<organism evidence="3 4">
    <name type="scientific">Salana multivorans</name>
    <dbReference type="NCBI Taxonomy" id="120377"/>
    <lineage>
        <taxon>Bacteria</taxon>
        <taxon>Bacillati</taxon>
        <taxon>Actinomycetota</taxon>
        <taxon>Actinomycetes</taxon>
        <taxon>Micrococcales</taxon>
        <taxon>Beutenbergiaceae</taxon>
        <taxon>Salana</taxon>
    </lineage>
</organism>
<feature type="transmembrane region" description="Helical" evidence="2">
    <location>
        <begin position="179"/>
        <end position="203"/>
    </location>
</feature>
<evidence type="ECO:0000313" key="4">
    <source>
        <dbReference type="Proteomes" id="UP000275356"/>
    </source>
</evidence>
<feature type="transmembrane region" description="Helical" evidence="2">
    <location>
        <begin position="22"/>
        <end position="45"/>
    </location>
</feature>
<dbReference type="AlphaFoldDB" id="A0A3N2DBZ2"/>
<protein>
    <submittedName>
        <fullName evidence="3">Putative membrane protein YesL</fullName>
    </submittedName>
</protein>
<proteinExistence type="predicted"/>
<feature type="region of interest" description="Disordered" evidence="1">
    <location>
        <begin position="212"/>
        <end position="239"/>
    </location>
</feature>
<feature type="transmembrane region" description="Helical" evidence="2">
    <location>
        <begin position="76"/>
        <end position="95"/>
    </location>
</feature>
<comment type="caution">
    <text evidence="3">The sequence shown here is derived from an EMBL/GenBank/DDBJ whole genome shotgun (WGS) entry which is preliminary data.</text>
</comment>
<dbReference type="Proteomes" id="UP000275356">
    <property type="component" value="Unassembled WGS sequence"/>
</dbReference>